<dbReference type="HOGENOM" id="CLU_2083409_0_0_3"/>
<protein>
    <submittedName>
        <fullName evidence="2">Uncharacterized protein</fullName>
    </submittedName>
</protein>
<dbReference type="Proteomes" id="UP000010473">
    <property type="component" value="Chromosome"/>
</dbReference>
<dbReference type="KEGG" id="scs:Sta7437_0707"/>
<dbReference type="STRING" id="111780.Sta7437_0707"/>
<dbReference type="AlphaFoldDB" id="K9XQG9"/>
<evidence type="ECO:0000313" key="3">
    <source>
        <dbReference type="Proteomes" id="UP000010473"/>
    </source>
</evidence>
<sequence>MTTSSNTEIQELKNFISDRFVQLDRRIDDVKTELKLEIASSQAEIKKDISNLDLKIESVKGDIKGLSEKVDGIDKRVSLLETRVKDQDTRLWTFVVGIFLALFGLLAKMVFFSSGNP</sequence>
<dbReference type="Gene3D" id="1.20.5.340">
    <property type="match status" value="1"/>
</dbReference>
<keyword evidence="3" id="KW-1185">Reference proteome</keyword>
<dbReference type="EMBL" id="CP003653">
    <property type="protein sequence ID" value="AFZ34301.1"/>
    <property type="molecule type" value="Genomic_DNA"/>
</dbReference>
<gene>
    <name evidence="2" type="ordered locus">Sta7437_0707</name>
</gene>
<keyword evidence="1" id="KW-0812">Transmembrane</keyword>
<dbReference type="RefSeq" id="WP_015191974.1">
    <property type="nucleotide sequence ID" value="NC_019748.1"/>
</dbReference>
<keyword evidence="1" id="KW-0472">Membrane</keyword>
<proteinExistence type="predicted"/>
<feature type="transmembrane region" description="Helical" evidence="1">
    <location>
        <begin position="91"/>
        <end position="111"/>
    </location>
</feature>
<evidence type="ECO:0000256" key="1">
    <source>
        <dbReference type="SAM" id="Phobius"/>
    </source>
</evidence>
<name>K9XQG9_STAC7</name>
<evidence type="ECO:0000313" key="2">
    <source>
        <dbReference type="EMBL" id="AFZ34301.1"/>
    </source>
</evidence>
<accession>K9XQG9</accession>
<keyword evidence="1" id="KW-1133">Transmembrane helix</keyword>
<reference evidence="3" key="1">
    <citation type="journal article" date="2013" name="Proc. Natl. Acad. Sci. U.S.A.">
        <title>Improving the coverage of the cyanobacterial phylum using diversity-driven genome sequencing.</title>
        <authorList>
            <person name="Shih P.M."/>
            <person name="Wu D."/>
            <person name="Latifi A."/>
            <person name="Axen S.D."/>
            <person name="Fewer D.P."/>
            <person name="Talla E."/>
            <person name="Calteau A."/>
            <person name="Cai F."/>
            <person name="Tandeau de Marsac N."/>
            <person name="Rippka R."/>
            <person name="Herdman M."/>
            <person name="Sivonen K."/>
            <person name="Coursin T."/>
            <person name="Laurent T."/>
            <person name="Goodwin L."/>
            <person name="Nolan M."/>
            <person name="Davenport K.W."/>
            <person name="Han C.S."/>
            <person name="Rubin E.M."/>
            <person name="Eisen J.A."/>
            <person name="Woyke T."/>
            <person name="Gugger M."/>
            <person name="Kerfeld C.A."/>
        </authorList>
    </citation>
    <scope>NUCLEOTIDE SEQUENCE [LARGE SCALE GENOMIC DNA]</scope>
    <source>
        <strain evidence="3">ATCC 29371 / PCC 7437</strain>
    </source>
</reference>
<organism evidence="2 3">
    <name type="scientific">Stanieria cyanosphaera (strain ATCC 29371 / PCC 7437)</name>
    <dbReference type="NCBI Taxonomy" id="111780"/>
    <lineage>
        <taxon>Bacteria</taxon>
        <taxon>Bacillati</taxon>
        <taxon>Cyanobacteriota</taxon>
        <taxon>Cyanophyceae</taxon>
        <taxon>Pleurocapsales</taxon>
        <taxon>Dermocarpellaceae</taxon>
        <taxon>Stanieria</taxon>
    </lineage>
</organism>